<name>A0AAW4UEF9_9FIRM</name>
<reference evidence="1" key="1">
    <citation type="submission" date="2021-10" db="EMBL/GenBank/DDBJ databases">
        <title>Collection of gut derived symbiotic bacterial strains cultured from healthy donors.</title>
        <authorList>
            <person name="Lin H."/>
            <person name="Littmann E."/>
            <person name="Kohout C."/>
            <person name="Pamer E.G."/>
        </authorList>
    </citation>
    <scope>NUCLEOTIDE SEQUENCE</scope>
    <source>
        <strain evidence="1">DFI.9.42</strain>
    </source>
</reference>
<dbReference type="Gene3D" id="3.40.50.720">
    <property type="entry name" value="NAD(P)-binding Rossmann-like Domain"/>
    <property type="match status" value="1"/>
</dbReference>
<protein>
    <submittedName>
        <fullName evidence="1">Uncharacterized protein</fullName>
    </submittedName>
</protein>
<dbReference type="Proteomes" id="UP001197684">
    <property type="component" value="Unassembled WGS sequence"/>
</dbReference>
<dbReference type="AlphaFoldDB" id="A0AAW4UEF9"/>
<evidence type="ECO:0000313" key="2">
    <source>
        <dbReference type="Proteomes" id="UP001197684"/>
    </source>
</evidence>
<accession>A0AAW4UEF9</accession>
<comment type="caution">
    <text evidence="1">The sequence shown here is derived from an EMBL/GenBank/DDBJ whole genome shotgun (WGS) entry which is preliminary data.</text>
</comment>
<gene>
    <name evidence="1" type="ORF">LIZ56_10745</name>
</gene>
<proteinExistence type="predicted"/>
<dbReference type="SUPFAM" id="SSF51735">
    <property type="entry name" value="NAD(P)-binding Rossmann-fold domains"/>
    <property type="match status" value="1"/>
</dbReference>
<evidence type="ECO:0000313" key="1">
    <source>
        <dbReference type="EMBL" id="MCB6938880.1"/>
    </source>
</evidence>
<organism evidence="1 2">
    <name type="scientific">Agathobacter rectalis</name>
    <dbReference type="NCBI Taxonomy" id="39491"/>
    <lineage>
        <taxon>Bacteria</taxon>
        <taxon>Bacillati</taxon>
        <taxon>Bacillota</taxon>
        <taxon>Clostridia</taxon>
        <taxon>Lachnospirales</taxon>
        <taxon>Lachnospiraceae</taxon>
        <taxon>Agathobacter</taxon>
    </lineage>
</organism>
<dbReference type="InterPro" id="IPR036291">
    <property type="entry name" value="NAD(P)-bd_dom_sf"/>
</dbReference>
<sequence>MTEHKTTGNTKTHIQRFELIRPGQFYFDACYNPSKTAFLKNAEKKGCKILNGLGMSSSRGLLRSNYGPDRRLHWM</sequence>
<dbReference type="EMBL" id="JAJCJK010000016">
    <property type="protein sequence ID" value="MCB6938880.1"/>
    <property type="molecule type" value="Genomic_DNA"/>
</dbReference>